<evidence type="ECO:0000313" key="4">
    <source>
        <dbReference type="Proteomes" id="UP000180175"/>
    </source>
</evidence>
<dbReference type="InterPro" id="IPR051448">
    <property type="entry name" value="CdaR-like_regulators"/>
</dbReference>
<accession>A0A1S2M3Z4</accession>
<dbReference type="OrthoDB" id="9792148at2"/>
<organism evidence="2 4">
    <name type="scientific">Anaerobacillus isosaccharinicus</name>
    <dbReference type="NCBI Taxonomy" id="1532552"/>
    <lineage>
        <taxon>Bacteria</taxon>
        <taxon>Bacillati</taxon>
        <taxon>Bacillota</taxon>
        <taxon>Bacilli</taxon>
        <taxon>Bacillales</taxon>
        <taxon>Bacillaceae</taxon>
        <taxon>Anaerobacillus</taxon>
    </lineage>
</organism>
<dbReference type="RefSeq" id="WP_071316941.1">
    <property type="nucleotide sequence ID" value="NZ_CP063356.2"/>
</dbReference>
<dbReference type="KEGG" id="aia:AWH56_021900"/>
<reference evidence="3 4" key="3">
    <citation type="journal article" date="2019" name="Int. J. Syst. Evol. Microbiol.">
        <title>Anaerobacillus isosaccharinicus sp. nov., an alkaliphilic bacterium which degrades isosaccharinic acid.</title>
        <authorList>
            <person name="Bassil N.M."/>
            <person name="Lloyd J.R."/>
        </authorList>
    </citation>
    <scope>NUCLEOTIDE SEQUENCE [LARGE SCALE GENOMIC DNA]</scope>
    <source>
        <strain evidence="3 4">NB2006</strain>
    </source>
</reference>
<dbReference type="PANTHER" id="PTHR33744:SF1">
    <property type="entry name" value="DNA-BINDING TRANSCRIPTIONAL ACTIVATOR ADER"/>
    <property type="match status" value="1"/>
</dbReference>
<keyword evidence="4" id="KW-1185">Reference proteome</keyword>
<proteinExistence type="predicted"/>
<protein>
    <submittedName>
        <fullName evidence="3">Helix-turn-helix domain-containing protein</fullName>
    </submittedName>
</protein>
<reference evidence="3 4" key="2">
    <citation type="journal article" date="2017" name="Genome Announc.">
        <title>Draft Genome Sequences of Four Alkaliphilic Bacteria Belonging to the Anaerobacillus Genus.</title>
        <authorList>
            <person name="Bassil N.M."/>
            <person name="Lloyd J.R."/>
        </authorList>
    </citation>
    <scope>NUCLEOTIDE SEQUENCE [LARGE SCALE GENOMIC DNA]</scope>
    <source>
        <strain evidence="3 4">NB2006</strain>
    </source>
</reference>
<evidence type="ECO:0000313" key="2">
    <source>
        <dbReference type="EMBL" id="OIJ19183.1"/>
    </source>
</evidence>
<name>A0A1S2M3Z4_9BACI</name>
<dbReference type="InterPro" id="IPR042070">
    <property type="entry name" value="PucR_C-HTH_sf"/>
</dbReference>
<dbReference type="Gene3D" id="1.10.10.2840">
    <property type="entry name" value="PucR C-terminal helix-turn-helix domain"/>
    <property type="match status" value="1"/>
</dbReference>
<dbReference type="AlphaFoldDB" id="A0A1S2M3Z4"/>
<evidence type="ECO:0000259" key="1">
    <source>
        <dbReference type="Pfam" id="PF13556"/>
    </source>
</evidence>
<dbReference type="InterPro" id="IPR025736">
    <property type="entry name" value="PucR_C-HTH_dom"/>
</dbReference>
<sequence>MIGDSEELRDFCEDFLLELQEYDLDNGNVLVETFHTYLLCDGGIKETAERLFLHPNTVAYRIKKIKQIIKHDVTLPEFKLAYLLALEAYMVLKN</sequence>
<gene>
    <name evidence="3" type="ORF">AWH56_021900</name>
    <name evidence="2" type="ORF">AWH56_09585</name>
</gene>
<dbReference type="EMBL" id="CP063356">
    <property type="protein sequence ID" value="QOY35315.1"/>
    <property type="molecule type" value="Genomic_DNA"/>
</dbReference>
<dbReference type="Proteomes" id="UP000180175">
    <property type="component" value="Chromosome"/>
</dbReference>
<feature type="domain" description="PucR C-terminal helix-turn-helix" evidence="1">
    <location>
        <begin position="30"/>
        <end position="88"/>
    </location>
</feature>
<dbReference type="Pfam" id="PF13556">
    <property type="entry name" value="HTH_30"/>
    <property type="match status" value="1"/>
</dbReference>
<evidence type="ECO:0000313" key="3">
    <source>
        <dbReference type="EMBL" id="QOY35315.1"/>
    </source>
</evidence>
<dbReference type="EMBL" id="LQXD01000081">
    <property type="protein sequence ID" value="OIJ19183.1"/>
    <property type="molecule type" value="Genomic_DNA"/>
</dbReference>
<reference evidence="3" key="4">
    <citation type="submission" date="2020-10" db="EMBL/GenBank/DDBJ databases">
        <authorList>
            <person name="Bassil N.M."/>
            <person name="Lloyd J.R."/>
        </authorList>
    </citation>
    <scope>NUCLEOTIDE SEQUENCE</scope>
    <source>
        <strain evidence="3">NB2006</strain>
    </source>
</reference>
<dbReference type="PANTHER" id="PTHR33744">
    <property type="entry name" value="CARBOHYDRATE DIACID REGULATOR"/>
    <property type="match status" value="1"/>
</dbReference>
<reference evidence="2 4" key="1">
    <citation type="submission" date="2016-10" db="EMBL/GenBank/DDBJ databases">
        <title>Draft genome sequences of four alkaliphilic bacteria belonging to the Anaerobacillus genus.</title>
        <authorList>
            <person name="Bassil N.M."/>
            <person name="Lloyd J.R."/>
        </authorList>
    </citation>
    <scope>NUCLEOTIDE SEQUENCE [LARGE SCALE GENOMIC DNA]</scope>
    <source>
        <strain evidence="2 4">NB2006</strain>
    </source>
</reference>